<proteinExistence type="predicted"/>
<reference evidence="1" key="1">
    <citation type="submission" date="2023-08" db="EMBL/GenBank/DDBJ databases">
        <title>A de novo genome assembly of Solanum verrucosum Schlechtendal, a Mexican diploid species geographically isolated from the other diploid A-genome species in potato relatives.</title>
        <authorList>
            <person name="Hosaka K."/>
        </authorList>
    </citation>
    <scope>NUCLEOTIDE SEQUENCE</scope>
    <source>
        <tissue evidence="1">Young leaves</tissue>
    </source>
</reference>
<evidence type="ECO:0000313" key="1">
    <source>
        <dbReference type="EMBL" id="WMV58430.1"/>
    </source>
</evidence>
<organism evidence="1 2">
    <name type="scientific">Solanum verrucosum</name>
    <dbReference type="NCBI Taxonomy" id="315347"/>
    <lineage>
        <taxon>Eukaryota</taxon>
        <taxon>Viridiplantae</taxon>
        <taxon>Streptophyta</taxon>
        <taxon>Embryophyta</taxon>
        <taxon>Tracheophyta</taxon>
        <taxon>Spermatophyta</taxon>
        <taxon>Magnoliopsida</taxon>
        <taxon>eudicotyledons</taxon>
        <taxon>Gunneridae</taxon>
        <taxon>Pentapetalae</taxon>
        <taxon>asterids</taxon>
        <taxon>lamiids</taxon>
        <taxon>Solanales</taxon>
        <taxon>Solanaceae</taxon>
        <taxon>Solanoideae</taxon>
        <taxon>Solaneae</taxon>
        <taxon>Solanum</taxon>
    </lineage>
</organism>
<dbReference type="AlphaFoldDB" id="A0AAF1A2S4"/>
<accession>A0AAF1A2S4</accession>
<evidence type="ECO:0008006" key="3">
    <source>
        <dbReference type="Google" id="ProtNLM"/>
    </source>
</evidence>
<protein>
    <recommendedName>
        <fullName evidence="3">Integrase</fullName>
    </recommendedName>
</protein>
<dbReference type="EMBL" id="CP133623">
    <property type="protein sequence ID" value="WMV58430.1"/>
    <property type="molecule type" value="Genomic_DNA"/>
</dbReference>
<sequence length="97" mass="10888">MKRDIAYFAAMCPNCQRVKVEHQKQGGMTQEVNIPTIVGSDKHGLLITGLPRTHRQHDSIWVIVDSVTKSANFLVVKTTNSAEDYAKLYMSRPESTP</sequence>
<name>A0AAF1A2S4_SOLVR</name>
<dbReference type="PANTHER" id="PTHR45835:SF91">
    <property type="entry name" value="RETROTRANSPOSON, TY3-GYPSY SUBCLASS-LIKE PROTEIN"/>
    <property type="match status" value="1"/>
</dbReference>
<dbReference type="Proteomes" id="UP001234989">
    <property type="component" value="Chromosome 12"/>
</dbReference>
<gene>
    <name evidence="1" type="ORF">MTR67_051815</name>
</gene>
<keyword evidence="2" id="KW-1185">Reference proteome</keyword>
<dbReference type="PANTHER" id="PTHR45835">
    <property type="entry name" value="YALI0A06105P"/>
    <property type="match status" value="1"/>
</dbReference>
<evidence type="ECO:0000313" key="2">
    <source>
        <dbReference type="Proteomes" id="UP001234989"/>
    </source>
</evidence>